<sequence>MSGIASRSSRDAGKPMKYDPINAAAPILDQSVASDCGELAVGCSDAAGRIKRATDQMERQISELGRLEEYVVGLEADQRQIADSTDEAKLLSARACEQLDAGAERVNLAVSEFRSVIDLVARLGTHVTNFAAVMAQVQQVSQSIEQIAKTTNMLALNAAIEAERAGDAGRTFAVVASEVKKLAQNTRGATDEIRRSIGSLAAEASGLVTEIQSGVEQSSRAEAQFETITDALHDATHLVALLDGQSDRIAQSSAMVHANGAKVREAMDRVVGSVRDNSAILDGTRTSILTMEHVSSRMFNAVISAGVSPADSAIVDLASRVRDRFVMLAEDAIADGRLTMEQLFDTDYVRVPGSNPERFRTSLCDWADAHWRPLFDQIVAEHPEIKMSSAGDMNGFLPTHITECSRAPTGDIEHDTAHCRNGRILLDETDMAAKRSTAPFFMTVYRQEGDGVNYLTVRNVYMPAVIGGRRWGDVEVAYQL</sequence>
<dbReference type="Proteomes" id="UP000238954">
    <property type="component" value="Chromosome"/>
</dbReference>
<comment type="similarity">
    <text evidence="2">Belongs to the methyl-accepting chemotaxis (MCP) protein family.</text>
</comment>
<evidence type="ECO:0000256" key="2">
    <source>
        <dbReference type="ARBA" id="ARBA00029447"/>
    </source>
</evidence>
<keyword evidence="1 3" id="KW-0807">Transducer</keyword>
<evidence type="ECO:0000256" key="3">
    <source>
        <dbReference type="PROSITE-ProRule" id="PRU00284"/>
    </source>
</evidence>
<comment type="caution">
    <text evidence="5">The sequence shown here is derived from an EMBL/GenBank/DDBJ whole genome shotgun (WGS) entry which is preliminary data.</text>
</comment>
<dbReference type="Gene3D" id="1.10.287.950">
    <property type="entry name" value="Methyl-accepting chemotaxis protein"/>
    <property type="match status" value="1"/>
</dbReference>
<dbReference type="InterPro" id="IPR004090">
    <property type="entry name" value="Chemotax_Me-accpt_rcpt"/>
</dbReference>
<dbReference type="SMART" id="SM00283">
    <property type="entry name" value="MA"/>
    <property type="match status" value="1"/>
</dbReference>
<dbReference type="OrthoDB" id="5292010at2"/>
<evidence type="ECO:0000313" key="5">
    <source>
        <dbReference type="EMBL" id="PQM26918.1"/>
    </source>
</evidence>
<evidence type="ECO:0000259" key="4">
    <source>
        <dbReference type="PROSITE" id="PS50111"/>
    </source>
</evidence>
<accession>A0A2S8B3M3</accession>
<evidence type="ECO:0000256" key="1">
    <source>
        <dbReference type="ARBA" id="ARBA00023224"/>
    </source>
</evidence>
<feature type="domain" description="Methyl-accepting transducer" evidence="4">
    <location>
        <begin position="35"/>
        <end position="271"/>
    </location>
</feature>
<dbReference type="GO" id="GO:0007165">
    <property type="term" value="P:signal transduction"/>
    <property type="evidence" value="ECO:0007669"/>
    <property type="project" value="UniProtKB-KW"/>
</dbReference>
<dbReference type="GO" id="GO:0016020">
    <property type="term" value="C:membrane"/>
    <property type="evidence" value="ECO:0007669"/>
    <property type="project" value="InterPro"/>
</dbReference>
<keyword evidence="6" id="KW-1185">Reference proteome</keyword>
<dbReference type="GO" id="GO:0006935">
    <property type="term" value="P:chemotaxis"/>
    <property type="evidence" value="ECO:0007669"/>
    <property type="project" value="InterPro"/>
</dbReference>
<proteinExistence type="inferred from homology"/>
<dbReference type="PRINTS" id="PR00260">
    <property type="entry name" value="CHEMTRNSDUCR"/>
</dbReference>
<dbReference type="GO" id="GO:0004888">
    <property type="term" value="F:transmembrane signaling receptor activity"/>
    <property type="evidence" value="ECO:0007669"/>
    <property type="project" value="InterPro"/>
</dbReference>
<dbReference type="PROSITE" id="PS50111">
    <property type="entry name" value="CHEMOTAXIS_TRANSDUC_2"/>
    <property type="match status" value="1"/>
</dbReference>
<evidence type="ECO:0000313" key="6">
    <source>
        <dbReference type="Proteomes" id="UP000238954"/>
    </source>
</evidence>
<dbReference type="PANTHER" id="PTHR32089">
    <property type="entry name" value="METHYL-ACCEPTING CHEMOTAXIS PROTEIN MCPB"/>
    <property type="match status" value="1"/>
</dbReference>
<gene>
    <name evidence="5" type="ORF">CVO77_18255</name>
</gene>
<dbReference type="Pfam" id="PF00015">
    <property type="entry name" value="MCPsignal"/>
    <property type="match status" value="1"/>
</dbReference>
<dbReference type="AlphaFoldDB" id="A0A2S8B3M3"/>
<name>A0A2S8B3M3_9SPHN</name>
<protein>
    <submittedName>
        <fullName evidence="5">Chemotaxis protein</fullName>
    </submittedName>
</protein>
<reference evidence="6" key="1">
    <citation type="submission" date="2017-11" db="EMBL/GenBank/DDBJ databases">
        <title>The complete genome sequence of Sphingopyxis pomeranensis sp. nov. strain WS5A3p.</title>
        <authorList>
            <person name="Kaminski M.A."/>
        </authorList>
    </citation>
    <scope>NUCLEOTIDE SEQUENCE [LARGE SCALE GENOMIC DNA]</scope>
    <source>
        <strain evidence="6">WS5A3p</strain>
    </source>
</reference>
<dbReference type="PANTHER" id="PTHR32089:SF112">
    <property type="entry name" value="LYSOZYME-LIKE PROTEIN-RELATED"/>
    <property type="match status" value="1"/>
</dbReference>
<dbReference type="InterPro" id="IPR004089">
    <property type="entry name" value="MCPsignal_dom"/>
</dbReference>
<organism evidence="5 6">
    <name type="scientific">Sphingopyxis lindanitolerans</name>
    <dbReference type="NCBI Taxonomy" id="2054227"/>
    <lineage>
        <taxon>Bacteria</taxon>
        <taxon>Pseudomonadati</taxon>
        <taxon>Pseudomonadota</taxon>
        <taxon>Alphaproteobacteria</taxon>
        <taxon>Sphingomonadales</taxon>
        <taxon>Sphingomonadaceae</taxon>
        <taxon>Sphingopyxis</taxon>
    </lineage>
</organism>
<dbReference type="SUPFAM" id="SSF58104">
    <property type="entry name" value="Methyl-accepting chemotaxis protein (MCP) signaling domain"/>
    <property type="match status" value="1"/>
</dbReference>
<dbReference type="EMBL" id="PHFW01000003">
    <property type="protein sequence ID" value="PQM26918.1"/>
    <property type="molecule type" value="Genomic_DNA"/>
</dbReference>